<dbReference type="SUPFAM" id="SSF143422">
    <property type="entry name" value="Transposase IS200-like"/>
    <property type="match status" value="1"/>
</dbReference>
<dbReference type="Proteomes" id="UP001254608">
    <property type="component" value="Unassembled WGS sequence"/>
</dbReference>
<proteinExistence type="predicted"/>
<dbReference type="Pfam" id="PF01797">
    <property type="entry name" value="Y1_Tnp"/>
    <property type="match status" value="1"/>
</dbReference>
<accession>A0ABU2WDU0</accession>
<evidence type="ECO:0000313" key="2">
    <source>
        <dbReference type="EMBL" id="MDT0496042.1"/>
    </source>
</evidence>
<evidence type="ECO:0000259" key="1">
    <source>
        <dbReference type="SMART" id="SM01321"/>
    </source>
</evidence>
<feature type="domain" description="Transposase IS200-like" evidence="1">
    <location>
        <begin position="1"/>
        <end position="73"/>
    </location>
</feature>
<dbReference type="InterPro" id="IPR002686">
    <property type="entry name" value="Transposase_17"/>
</dbReference>
<reference evidence="2 3" key="1">
    <citation type="submission" date="2023-09" db="EMBL/GenBank/DDBJ databases">
        <authorList>
            <person name="Rey-Velasco X."/>
        </authorList>
    </citation>
    <scope>NUCLEOTIDE SEQUENCE [LARGE SCALE GENOMIC DNA]</scope>
    <source>
        <strain evidence="2 3">W345</strain>
    </source>
</reference>
<gene>
    <name evidence="2" type="ORF">RM530_01500</name>
</gene>
<keyword evidence="3" id="KW-1185">Reference proteome</keyword>
<dbReference type="InterPro" id="IPR036515">
    <property type="entry name" value="Transposase_17_sf"/>
</dbReference>
<organism evidence="2 3">
    <name type="scientific">Banduia mediterranea</name>
    <dbReference type="NCBI Taxonomy" id="3075609"/>
    <lineage>
        <taxon>Bacteria</taxon>
        <taxon>Pseudomonadati</taxon>
        <taxon>Pseudomonadota</taxon>
        <taxon>Gammaproteobacteria</taxon>
        <taxon>Nevskiales</taxon>
        <taxon>Algiphilaceae</taxon>
        <taxon>Banduia</taxon>
    </lineage>
</organism>
<sequence>MWAWCLMDNHYHLLIETLSPSLSRGMREVNGVYTQAFNRRHGRVGHVLQGRYKAVLVDRDAYLLEVSRYVVLNPVRAGLVADVEGYLWSSYRAMIGKESPPDWLAVEATLESFGKTPGRTRNAYARFVKDGVNDGFDLDATVRNQIFLGDELFVERMVAQAGSNTREVPKAQRRVKSLKAYEREHKHRDAAIRAAYDSGTYTLPQIGTHFGLHYSTVSRIARGVDRRVSSRSKT</sequence>
<dbReference type="EMBL" id="JAVRIC010000002">
    <property type="protein sequence ID" value="MDT0496042.1"/>
    <property type="molecule type" value="Genomic_DNA"/>
</dbReference>
<name>A0ABU2WDU0_9GAMM</name>
<dbReference type="PANTHER" id="PTHR34322">
    <property type="entry name" value="TRANSPOSASE, Y1_TNP DOMAIN-CONTAINING"/>
    <property type="match status" value="1"/>
</dbReference>
<dbReference type="PANTHER" id="PTHR34322:SF2">
    <property type="entry name" value="TRANSPOSASE IS200-LIKE DOMAIN-CONTAINING PROTEIN"/>
    <property type="match status" value="1"/>
</dbReference>
<protein>
    <submittedName>
        <fullName evidence="2">Transposase</fullName>
    </submittedName>
</protein>
<dbReference type="SMART" id="SM01321">
    <property type="entry name" value="Y1_Tnp"/>
    <property type="match status" value="1"/>
</dbReference>
<comment type="caution">
    <text evidence="2">The sequence shown here is derived from an EMBL/GenBank/DDBJ whole genome shotgun (WGS) entry which is preliminary data.</text>
</comment>
<evidence type="ECO:0000313" key="3">
    <source>
        <dbReference type="Proteomes" id="UP001254608"/>
    </source>
</evidence>
<dbReference type="Gene3D" id="3.30.70.1290">
    <property type="entry name" value="Transposase IS200-like"/>
    <property type="match status" value="1"/>
</dbReference>